<dbReference type="OrthoDB" id="118015at2"/>
<dbReference type="AlphaFoldDB" id="A0A4Z0BG44"/>
<dbReference type="InterPro" id="IPR020904">
    <property type="entry name" value="Sc_DH/Rdtase_CS"/>
</dbReference>
<dbReference type="PROSITE" id="PS00061">
    <property type="entry name" value="ADH_SHORT"/>
    <property type="match status" value="1"/>
</dbReference>
<dbReference type="EMBL" id="SMLK01000007">
    <property type="protein sequence ID" value="TFY97760.1"/>
    <property type="molecule type" value="Genomic_DNA"/>
</dbReference>
<evidence type="ECO:0000313" key="4">
    <source>
        <dbReference type="EMBL" id="TFY97760.1"/>
    </source>
</evidence>
<reference evidence="4 5" key="1">
    <citation type="submission" date="2019-03" db="EMBL/GenBank/DDBJ databases">
        <title>Ramlibacter sp. 18x22-1, whole genome shotgun sequence.</title>
        <authorList>
            <person name="Zhang X."/>
            <person name="Feng G."/>
            <person name="Zhu H."/>
        </authorList>
    </citation>
    <scope>NUCLEOTIDE SEQUENCE [LARGE SCALE GENOMIC DNA]</scope>
    <source>
        <strain evidence="4 5">18x22-1</strain>
    </source>
</reference>
<evidence type="ECO:0000256" key="2">
    <source>
        <dbReference type="ARBA" id="ARBA00023002"/>
    </source>
</evidence>
<comment type="similarity">
    <text evidence="1 3">Belongs to the short-chain dehydrogenases/reductases (SDR) family.</text>
</comment>
<protein>
    <submittedName>
        <fullName evidence="4">SDR family NAD(P)-dependent oxidoreductase</fullName>
    </submittedName>
</protein>
<gene>
    <name evidence="4" type="ORF">EZ216_18615</name>
</gene>
<evidence type="ECO:0000256" key="3">
    <source>
        <dbReference type="RuleBase" id="RU000363"/>
    </source>
</evidence>
<dbReference type="GO" id="GO:0016491">
    <property type="term" value="F:oxidoreductase activity"/>
    <property type="evidence" value="ECO:0007669"/>
    <property type="project" value="UniProtKB-KW"/>
</dbReference>
<proteinExistence type="inferred from homology"/>
<sequence>MKDQVVIVTGAAGQLGRAVVDEAAARGARVALIDHHADSAFPAGGRAFKADLTSLPDATRAVEEVAAHFGRIDALANVAGGFRWQTLAQSADLSEFDRMHALNLRTCANACKAALPHLKKSGAGRIVNVGAMGAVKGASGMGAYAASKAGVMRLTEALADELKLDGITVNAVLPSIIDTPQNRADMPQADFSRWVQPVEIARVIAFLMSADAGAVTGALLPVTGRT</sequence>
<dbReference type="PANTHER" id="PTHR24321">
    <property type="entry name" value="DEHYDROGENASES, SHORT CHAIN"/>
    <property type="match status" value="1"/>
</dbReference>
<dbReference type="PANTHER" id="PTHR24321:SF8">
    <property type="entry name" value="ESTRADIOL 17-BETA-DEHYDROGENASE 8-RELATED"/>
    <property type="match status" value="1"/>
</dbReference>
<name>A0A4Z0BG44_9BURK</name>
<dbReference type="FunFam" id="3.40.50.720:FF:000084">
    <property type="entry name" value="Short-chain dehydrogenase reductase"/>
    <property type="match status" value="1"/>
</dbReference>
<keyword evidence="5" id="KW-1185">Reference proteome</keyword>
<comment type="caution">
    <text evidence="4">The sequence shown here is derived from an EMBL/GenBank/DDBJ whole genome shotgun (WGS) entry which is preliminary data.</text>
</comment>
<accession>A0A4Z0BG44</accession>
<dbReference type="InterPro" id="IPR002347">
    <property type="entry name" value="SDR_fam"/>
</dbReference>
<dbReference type="Pfam" id="PF00106">
    <property type="entry name" value="adh_short"/>
    <property type="match status" value="1"/>
</dbReference>
<keyword evidence="2" id="KW-0560">Oxidoreductase</keyword>
<dbReference type="SUPFAM" id="SSF51735">
    <property type="entry name" value="NAD(P)-binding Rossmann-fold domains"/>
    <property type="match status" value="1"/>
</dbReference>
<dbReference type="PRINTS" id="PR00081">
    <property type="entry name" value="GDHRDH"/>
</dbReference>
<dbReference type="PRINTS" id="PR00080">
    <property type="entry name" value="SDRFAMILY"/>
</dbReference>
<dbReference type="InterPro" id="IPR036291">
    <property type="entry name" value="NAD(P)-bd_dom_sf"/>
</dbReference>
<evidence type="ECO:0000313" key="5">
    <source>
        <dbReference type="Proteomes" id="UP000297839"/>
    </source>
</evidence>
<dbReference type="Proteomes" id="UP000297839">
    <property type="component" value="Unassembled WGS sequence"/>
</dbReference>
<evidence type="ECO:0000256" key="1">
    <source>
        <dbReference type="ARBA" id="ARBA00006484"/>
    </source>
</evidence>
<dbReference type="Gene3D" id="3.40.50.720">
    <property type="entry name" value="NAD(P)-binding Rossmann-like Domain"/>
    <property type="match status" value="1"/>
</dbReference>
<organism evidence="4 5">
    <name type="scientific">Ramlibacter humi</name>
    <dbReference type="NCBI Taxonomy" id="2530451"/>
    <lineage>
        <taxon>Bacteria</taxon>
        <taxon>Pseudomonadati</taxon>
        <taxon>Pseudomonadota</taxon>
        <taxon>Betaproteobacteria</taxon>
        <taxon>Burkholderiales</taxon>
        <taxon>Comamonadaceae</taxon>
        <taxon>Ramlibacter</taxon>
    </lineage>
</organism>